<dbReference type="PANTHER" id="PTHR24559">
    <property type="entry name" value="TRANSPOSON TY3-I GAG-POL POLYPROTEIN"/>
    <property type="match status" value="1"/>
</dbReference>
<dbReference type="InterPro" id="IPR043128">
    <property type="entry name" value="Rev_trsase/Diguanyl_cyclase"/>
</dbReference>
<reference evidence="2 3" key="1">
    <citation type="submission" date="2016-08" db="EMBL/GenBank/DDBJ databases">
        <authorList>
            <consortium name="Lentinula edodes genome sequencing consortium"/>
            <person name="Sakamoto Y."/>
            <person name="Nakade K."/>
            <person name="Sato S."/>
            <person name="Yoshida Y."/>
            <person name="Miyazaki K."/>
            <person name="Natsume S."/>
            <person name="Konno N."/>
        </authorList>
    </citation>
    <scope>NUCLEOTIDE SEQUENCE [LARGE SCALE GENOMIC DNA]</scope>
    <source>
        <strain evidence="2 3">NBRC 111202</strain>
    </source>
</reference>
<dbReference type="PROSITE" id="PS50878">
    <property type="entry name" value="RT_POL"/>
    <property type="match status" value="1"/>
</dbReference>
<dbReference type="GO" id="GO:0003964">
    <property type="term" value="F:RNA-directed DNA polymerase activity"/>
    <property type="evidence" value="ECO:0007669"/>
    <property type="project" value="UniProtKB-KW"/>
</dbReference>
<keyword evidence="2" id="KW-0808">Transferase</keyword>
<dbReference type="EMBL" id="BDGU01000044">
    <property type="protein sequence ID" value="GAW00909.1"/>
    <property type="molecule type" value="Genomic_DNA"/>
</dbReference>
<dbReference type="STRING" id="5353.A0A1Q3E1J6"/>
<name>A0A1Q3E1J6_LENED</name>
<organism evidence="2 3">
    <name type="scientific">Lentinula edodes</name>
    <name type="common">Shiitake mushroom</name>
    <name type="synonym">Lentinus edodes</name>
    <dbReference type="NCBI Taxonomy" id="5353"/>
    <lineage>
        <taxon>Eukaryota</taxon>
        <taxon>Fungi</taxon>
        <taxon>Dikarya</taxon>
        <taxon>Basidiomycota</taxon>
        <taxon>Agaricomycotina</taxon>
        <taxon>Agaricomycetes</taxon>
        <taxon>Agaricomycetidae</taxon>
        <taxon>Agaricales</taxon>
        <taxon>Marasmiineae</taxon>
        <taxon>Omphalotaceae</taxon>
        <taxon>Lentinula</taxon>
    </lineage>
</organism>
<evidence type="ECO:0000259" key="1">
    <source>
        <dbReference type="PROSITE" id="PS50878"/>
    </source>
</evidence>
<reference evidence="2 3" key="2">
    <citation type="submission" date="2017-02" db="EMBL/GenBank/DDBJ databases">
        <title>A genome survey and senescence transcriptome analysis in Lentinula edodes.</title>
        <authorList>
            <person name="Sakamoto Y."/>
            <person name="Nakade K."/>
            <person name="Sato S."/>
            <person name="Yoshida Y."/>
            <person name="Miyazaki K."/>
            <person name="Natsume S."/>
            <person name="Konno N."/>
        </authorList>
    </citation>
    <scope>NUCLEOTIDE SEQUENCE [LARGE SCALE GENOMIC DNA]</scope>
    <source>
        <strain evidence="2 3">NBRC 111202</strain>
    </source>
</reference>
<sequence length="428" mass="50097">MASPFFFVKKKDGTLRPVQDYRKLNDMTVKNRYPLPLIQELIDKLKNSKIFTKMDVRWGFNNIRIKEGDEWKAAFRTNRGLFEPTVMFFGLTNSPATFQAFMNHILRELIDQGHVIVYMDDILIFTDNIEEHRIIVRKVLDILKANKLYLKPEKCTFEAREVEYLGIIVGNGQIRMDPKKVEAVRTWQPPQKKRELQSFLGFCNFFRRFIRDFSKIAKPLTRLTGNATWEWTSLEQDAFNQLKDRIIEDVTLIIPRETGKFRIEADSSDYANGAVLYTTACTGLSKANMTVKNRYPLPLIQELIDKLKNSKIFTEEWIRVISIRTNRGLFEPTVMFFGLTNSPATFQAFMNHILRELIDQGHVIVYMDDILIFTDNIEEHRIIVRKVLDILKANKLYLKPEKCTFEAREVEYLGSCRQWTNPDGPKKG</sequence>
<dbReference type="Gene3D" id="3.30.70.270">
    <property type="match status" value="3"/>
</dbReference>
<keyword evidence="2" id="KW-0695">RNA-directed DNA polymerase</keyword>
<dbReference type="FunFam" id="3.30.70.270:FF:000026">
    <property type="entry name" value="Transposon Ty3-G Gag-Pol polyprotein"/>
    <property type="match status" value="1"/>
</dbReference>
<dbReference type="SUPFAM" id="SSF56672">
    <property type="entry name" value="DNA/RNA polymerases"/>
    <property type="match status" value="2"/>
</dbReference>
<accession>A0A1Q3E1J6</accession>
<dbReference type="InterPro" id="IPR041577">
    <property type="entry name" value="RT_RNaseH_2"/>
</dbReference>
<dbReference type="AlphaFoldDB" id="A0A1Q3E1J6"/>
<comment type="caution">
    <text evidence="2">The sequence shown here is derived from an EMBL/GenBank/DDBJ whole genome shotgun (WGS) entry which is preliminary data.</text>
</comment>
<dbReference type="Pfam" id="PF00078">
    <property type="entry name" value="RVT_1"/>
    <property type="match status" value="2"/>
</dbReference>
<feature type="domain" description="Reverse transcriptase" evidence="1">
    <location>
        <begin position="1"/>
        <end position="169"/>
    </location>
</feature>
<dbReference type="CDD" id="cd01647">
    <property type="entry name" value="RT_LTR"/>
    <property type="match status" value="2"/>
</dbReference>
<dbReference type="Pfam" id="PF17919">
    <property type="entry name" value="RT_RNaseH_2"/>
    <property type="match status" value="1"/>
</dbReference>
<evidence type="ECO:0000313" key="3">
    <source>
        <dbReference type="Proteomes" id="UP000188533"/>
    </source>
</evidence>
<dbReference type="FunFam" id="3.30.70.270:FF:000003">
    <property type="entry name" value="Transposon Ty3-G Gag-Pol polyprotein"/>
    <property type="match status" value="1"/>
</dbReference>
<keyword evidence="2" id="KW-0548">Nucleotidyltransferase</keyword>
<dbReference type="PANTHER" id="PTHR24559:SF444">
    <property type="entry name" value="REVERSE TRANSCRIPTASE DOMAIN-CONTAINING PROTEIN"/>
    <property type="match status" value="1"/>
</dbReference>
<keyword evidence="3" id="KW-1185">Reference proteome</keyword>
<dbReference type="Proteomes" id="UP000188533">
    <property type="component" value="Unassembled WGS sequence"/>
</dbReference>
<protein>
    <submittedName>
        <fullName evidence="2">Reverse transcriptase-RNase H-integrase</fullName>
    </submittedName>
</protein>
<dbReference type="InterPro" id="IPR043502">
    <property type="entry name" value="DNA/RNA_pol_sf"/>
</dbReference>
<evidence type="ECO:0000313" key="2">
    <source>
        <dbReference type="EMBL" id="GAW00909.1"/>
    </source>
</evidence>
<dbReference type="InterPro" id="IPR000477">
    <property type="entry name" value="RT_dom"/>
</dbReference>
<dbReference type="InterPro" id="IPR053134">
    <property type="entry name" value="RNA-dir_DNA_polymerase"/>
</dbReference>
<gene>
    <name evidence="2" type="ORF">LENED_002468</name>
</gene>
<proteinExistence type="predicted"/>